<dbReference type="PANTHER" id="PTHR10457:SF7">
    <property type="entry name" value="GALACTOKINASE-RELATED"/>
    <property type="match status" value="1"/>
</dbReference>
<dbReference type="SUPFAM" id="SSF55060">
    <property type="entry name" value="GHMP Kinase, C-terminal domain"/>
    <property type="match status" value="1"/>
</dbReference>
<comment type="similarity">
    <text evidence="1">Belongs to the GHMP kinase family. GalK subfamily.</text>
</comment>
<organism evidence="7">
    <name type="scientific">Schistocephalus solidus</name>
    <name type="common">Tapeworm</name>
    <dbReference type="NCBI Taxonomy" id="70667"/>
    <lineage>
        <taxon>Eukaryota</taxon>
        <taxon>Metazoa</taxon>
        <taxon>Spiralia</taxon>
        <taxon>Lophotrochozoa</taxon>
        <taxon>Platyhelminthes</taxon>
        <taxon>Cestoda</taxon>
        <taxon>Eucestoda</taxon>
        <taxon>Diphyllobothriidea</taxon>
        <taxon>Diphyllobothriidae</taxon>
        <taxon>Schistocephalus</taxon>
    </lineage>
</organism>
<dbReference type="EMBL" id="GEEE01019469">
    <property type="protein sequence ID" value="JAP43756.1"/>
    <property type="molecule type" value="Transcribed_RNA"/>
</dbReference>
<dbReference type="AlphaFoldDB" id="A0A0X3P9A7"/>
<evidence type="ECO:0000256" key="1">
    <source>
        <dbReference type="ARBA" id="ARBA00006566"/>
    </source>
</evidence>
<dbReference type="InterPro" id="IPR014721">
    <property type="entry name" value="Ribsml_uS5_D2-typ_fold_subgr"/>
</dbReference>
<dbReference type="PRINTS" id="PR00473">
    <property type="entry name" value="GALCTOKINASE"/>
</dbReference>
<reference evidence="7" key="1">
    <citation type="submission" date="2016-01" db="EMBL/GenBank/DDBJ databases">
        <title>Reference transcriptome for the parasite Schistocephalus solidus: insights into the molecular evolution of parasitism.</title>
        <authorList>
            <person name="Hebert F.O."/>
            <person name="Grambauer S."/>
            <person name="Barber I."/>
            <person name="Landry C.R."/>
            <person name="Aubin-Horth N."/>
        </authorList>
    </citation>
    <scope>NUCLEOTIDE SEQUENCE</scope>
</reference>
<dbReference type="InterPro" id="IPR020568">
    <property type="entry name" value="Ribosomal_Su5_D2-typ_SF"/>
</dbReference>
<dbReference type="InterPro" id="IPR000705">
    <property type="entry name" value="Galactokinase"/>
</dbReference>
<dbReference type="Gene3D" id="3.30.230.10">
    <property type="match status" value="1"/>
</dbReference>
<dbReference type="Gene3D" id="1.20.1440.340">
    <property type="match status" value="1"/>
</dbReference>
<dbReference type="GO" id="GO:0006012">
    <property type="term" value="P:galactose metabolic process"/>
    <property type="evidence" value="ECO:0007669"/>
    <property type="project" value="InterPro"/>
</dbReference>
<keyword evidence="7" id="KW-0808">Transferase</keyword>
<name>A0A0X3P9A7_SCHSO</name>
<gene>
    <name evidence="7" type="primary">GALK2</name>
    <name evidence="7" type="ORF">TR82495</name>
</gene>
<dbReference type="PRINTS" id="PR00959">
    <property type="entry name" value="MEVGALKINASE"/>
</dbReference>
<protein>
    <submittedName>
        <fullName evidence="7">N-acetylgalactosamine kinase</fullName>
    </submittedName>
</protein>
<dbReference type="PIRSF" id="PIRSF000530">
    <property type="entry name" value="Galactokinase"/>
    <property type="match status" value="1"/>
</dbReference>
<dbReference type="Gene3D" id="3.30.70.3170">
    <property type="match status" value="1"/>
</dbReference>
<dbReference type="GO" id="GO:0004335">
    <property type="term" value="F:galactokinase activity"/>
    <property type="evidence" value="ECO:0007669"/>
    <property type="project" value="InterPro"/>
</dbReference>
<keyword evidence="7" id="KW-0418">Kinase</keyword>
<proteinExistence type="inferred from homology"/>
<dbReference type="GO" id="GO:0005829">
    <property type="term" value="C:cytosol"/>
    <property type="evidence" value="ECO:0007669"/>
    <property type="project" value="TreeGrafter"/>
</dbReference>
<dbReference type="InterPro" id="IPR006204">
    <property type="entry name" value="GHMP_kinase_N_dom"/>
</dbReference>
<sequence length="453" mass="49262">MEQYATCEKTPKTEKLASLLRLAYPETEGECFVVRAPGRVNIIGEHLDYNGYGVLPMALSQAIFLAAGSVISPRHDGDLKISSEDSTLEKFEGSIAECLEFAANGPPKPLKWYHYVLCGFRGIYDYTVENGLPWKSPSMRVLVGHGSGDECLPMCAGLSSSSALVVAAALATARCTQLQIDPFTLAELCARCERLIGTQGGGMDQAACLLANESPIFIEFTKPKITVVPVAIPPSGCFVIVDSGVRLHKAASPLFNQRVSECRIAVQQILSELCKVDGGEAAQTLSDIQRLWGKAEPGQMLGEESPLQRKFKRPTENLPVLRAKHVYSEAQRVLDFRKQCERFANATGDNVEAVLQNLGELMNGSQDSCRDFYECSCPEIDRLVKVCRSAGAYGSRLTGAGWGGCVVSLVSEATVKDFMKQVASEYFRQSVEALSSQIFYSVPGRAAGFVRVD</sequence>
<accession>A0A0X3P9A7</accession>
<evidence type="ECO:0000259" key="5">
    <source>
        <dbReference type="Pfam" id="PF08544"/>
    </source>
</evidence>
<dbReference type="PANTHER" id="PTHR10457">
    <property type="entry name" value="MEVALONATE KINASE/GALACTOKINASE"/>
    <property type="match status" value="1"/>
</dbReference>
<dbReference type="InterPro" id="IPR006206">
    <property type="entry name" value="Mevalonate/galactokinase"/>
</dbReference>
<dbReference type="InterPro" id="IPR013750">
    <property type="entry name" value="GHMP_kinase_C_dom"/>
</dbReference>
<feature type="domain" description="GHMP kinase N-terminal" evidence="4">
    <location>
        <begin position="151"/>
        <end position="210"/>
    </location>
</feature>
<keyword evidence="2" id="KW-0547">Nucleotide-binding</keyword>
<dbReference type="GO" id="GO:0005524">
    <property type="term" value="F:ATP binding"/>
    <property type="evidence" value="ECO:0007669"/>
    <property type="project" value="UniProtKB-KW"/>
</dbReference>
<evidence type="ECO:0000259" key="4">
    <source>
        <dbReference type="Pfam" id="PF00288"/>
    </source>
</evidence>
<dbReference type="InterPro" id="IPR036554">
    <property type="entry name" value="GHMP_kinase_C_sf"/>
</dbReference>
<feature type="domain" description="GHMP kinase C-terminal" evidence="5">
    <location>
        <begin position="354"/>
        <end position="426"/>
    </location>
</feature>
<dbReference type="Pfam" id="PF10509">
    <property type="entry name" value="GalKase_gal_bdg"/>
    <property type="match status" value="1"/>
</dbReference>
<dbReference type="InterPro" id="IPR019741">
    <property type="entry name" value="Galactokinase_CS"/>
</dbReference>
<dbReference type="PROSITE" id="PS00106">
    <property type="entry name" value="GALACTOKINASE"/>
    <property type="match status" value="1"/>
</dbReference>
<dbReference type="SUPFAM" id="SSF54211">
    <property type="entry name" value="Ribosomal protein S5 domain 2-like"/>
    <property type="match status" value="1"/>
</dbReference>
<dbReference type="Pfam" id="PF08544">
    <property type="entry name" value="GHMP_kinases_C"/>
    <property type="match status" value="1"/>
</dbReference>
<evidence type="ECO:0000259" key="6">
    <source>
        <dbReference type="Pfam" id="PF10509"/>
    </source>
</evidence>
<evidence type="ECO:0000256" key="2">
    <source>
        <dbReference type="ARBA" id="ARBA00022741"/>
    </source>
</evidence>
<dbReference type="InterPro" id="IPR019539">
    <property type="entry name" value="GalKase_N"/>
</dbReference>
<keyword evidence="3" id="KW-0067">ATP-binding</keyword>
<evidence type="ECO:0000313" key="7">
    <source>
        <dbReference type="EMBL" id="JAP43756.1"/>
    </source>
</evidence>
<feature type="domain" description="Galactokinase N-terminal" evidence="6">
    <location>
        <begin position="30"/>
        <end position="67"/>
    </location>
</feature>
<dbReference type="Pfam" id="PF00288">
    <property type="entry name" value="GHMP_kinases_N"/>
    <property type="match status" value="1"/>
</dbReference>
<evidence type="ECO:0000256" key="3">
    <source>
        <dbReference type="ARBA" id="ARBA00022840"/>
    </source>
</evidence>